<name>A0A4Q7VK79_9BACT</name>
<accession>A0A4Q7VK79</accession>
<gene>
    <name evidence="1" type="ORF">EV201_1282</name>
</gene>
<proteinExistence type="predicted"/>
<dbReference type="Proteomes" id="UP000293562">
    <property type="component" value="Unassembled WGS sequence"/>
</dbReference>
<comment type="caution">
    <text evidence="1">The sequence shown here is derived from an EMBL/GenBank/DDBJ whole genome shotgun (WGS) entry which is preliminary data.</text>
</comment>
<sequence>MKLNKEEMKTFLELSDMELRHAKGVMIFPQSDGTYVLCDKKMKAIEIGVYHELLTILRKAKAKNIFQNIAESNDDLEATFVFY</sequence>
<keyword evidence="2" id="KW-1185">Reference proteome</keyword>
<evidence type="ECO:0000313" key="1">
    <source>
        <dbReference type="EMBL" id="RZT96641.1"/>
    </source>
</evidence>
<reference evidence="1 2" key="1">
    <citation type="submission" date="2019-02" db="EMBL/GenBank/DDBJ databases">
        <title>Genomic Encyclopedia of Type Strains, Phase IV (KMG-IV): sequencing the most valuable type-strain genomes for metagenomic binning, comparative biology and taxonomic classification.</title>
        <authorList>
            <person name="Goeker M."/>
        </authorList>
    </citation>
    <scope>NUCLEOTIDE SEQUENCE [LARGE SCALE GENOMIC DNA]</scope>
    <source>
        <strain evidence="1 2">DSM 28825</strain>
    </source>
</reference>
<dbReference type="EMBL" id="SHKN01000001">
    <property type="protein sequence ID" value="RZT96641.1"/>
    <property type="molecule type" value="Genomic_DNA"/>
</dbReference>
<organism evidence="1 2">
    <name type="scientific">Ancylomarina subtilis</name>
    <dbReference type="NCBI Taxonomy" id="1639035"/>
    <lineage>
        <taxon>Bacteria</taxon>
        <taxon>Pseudomonadati</taxon>
        <taxon>Bacteroidota</taxon>
        <taxon>Bacteroidia</taxon>
        <taxon>Marinilabiliales</taxon>
        <taxon>Marinifilaceae</taxon>
        <taxon>Ancylomarina</taxon>
    </lineage>
</organism>
<dbReference type="RefSeq" id="WP_130306630.1">
    <property type="nucleotide sequence ID" value="NZ_SHKN01000001.1"/>
</dbReference>
<protein>
    <submittedName>
        <fullName evidence="1">Uncharacterized protein</fullName>
    </submittedName>
</protein>
<evidence type="ECO:0000313" key="2">
    <source>
        <dbReference type="Proteomes" id="UP000293562"/>
    </source>
</evidence>
<dbReference type="AlphaFoldDB" id="A0A4Q7VK79"/>